<dbReference type="Pfam" id="PF13181">
    <property type="entry name" value="TPR_8"/>
    <property type="match status" value="1"/>
</dbReference>
<dbReference type="Gene3D" id="1.10.10.10">
    <property type="entry name" value="Winged helix-like DNA-binding domain superfamily/Winged helix DNA-binding domain"/>
    <property type="match status" value="1"/>
</dbReference>
<gene>
    <name evidence="5" type="ORF">GTQ38_08375</name>
</gene>
<protein>
    <submittedName>
        <fullName evidence="5">Tetratricopeptide repeat protein</fullName>
    </submittedName>
</protein>
<dbReference type="Pfam" id="PF12862">
    <property type="entry name" value="ANAPC5"/>
    <property type="match status" value="1"/>
</dbReference>
<dbReference type="InterPro" id="IPR016032">
    <property type="entry name" value="Sig_transdc_resp-reg_C-effctor"/>
</dbReference>
<dbReference type="Proteomes" id="UP000475249">
    <property type="component" value="Unassembled WGS sequence"/>
</dbReference>
<feature type="chain" id="PRO_5026879228" evidence="3">
    <location>
        <begin position="22"/>
        <end position="624"/>
    </location>
</feature>
<dbReference type="Pfam" id="PF13424">
    <property type="entry name" value="TPR_12"/>
    <property type="match status" value="2"/>
</dbReference>
<dbReference type="SUPFAM" id="SSF48452">
    <property type="entry name" value="TPR-like"/>
    <property type="match status" value="3"/>
</dbReference>
<dbReference type="RefSeq" id="WP_161435041.1">
    <property type="nucleotide sequence ID" value="NZ_WXYO01000003.1"/>
</dbReference>
<evidence type="ECO:0000313" key="5">
    <source>
        <dbReference type="EMBL" id="NAS12012.1"/>
    </source>
</evidence>
<dbReference type="GO" id="GO:0006355">
    <property type="term" value="P:regulation of DNA-templated transcription"/>
    <property type="evidence" value="ECO:0007669"/>
    <property type="project" value="InterPro"/>
</dbReference>
<evidence type="ECO:0000256" key="3">
    <source>
        <dbReference type="SAM" id="SignalP"/>
    </source>
</evidence>
<dbReference type="InterPro" id="IPR011990">
    <property type="entry name" value="TPR-like_helical_dom_sf"/>
</dbReference>
<evidence type="ECO:0000256" key="2">
    <source>
        <dbReference type="SAM" id="Coils"/>
    </source>
</evidence>
<dbReference type="SMART" id="SM00421">
    <property type="entry name" value="HTH_LUXR"/>
    <property type="match status" value="1"/>
</dbReference>
<reference evidence="5 6" key="1">
    <citation type="submission" date="2020-01" db="EMBL/GenBank/DDBJ databases">
        <title>Bacteria diversity of Porities sp.</title>
        <authorList>
            <person name="Wang G."/>
        </authorList>
    </citation>
    <scope>NUCLEOTIDE SEQUENCE [LARGE SCALE GENOMIC DNA]</scope>
    <source>
        <strain evidence="5 6">R33</strain>
    </source>
</reference>
<dbReference type="InterPro" id="IPR019734">
    <property type="entry name" value="TPR_rpt"/>
</dbReference>
<comment type="caution">
    <text evidence="5">The sequence shown here is derived from an EMBL/GenBank/DDBJ whole genome shotgun (WGS) entry which is preliminary data.</text>
</comment>
<accession>A0A6L9EBM8</accession>
<dbReference type="AlphaFoldDB" id="A0A6L9EBM8"/>
<proteinExistence type="predicted"/>
<dbReference type="Gene3D" id="1.25.40.10">
    <property type="entry name" value="Tetratricopeptide repeat domain"/>
    <property type="match status" value="2"/>
</dbReference>
<keyword evidence="2" id="KW-0175">Coiled coil</keyword>
<sequence>MQNIRLLLALFFLCPGSSLFSQWTEQVDSLARAAAEMPDSKKRVAAYGTLFEKLMFTDSDQALKYARLENELATRLDFKKGISASILHMGTYHENVGQMDSARYYYQLSKRKFEEMGSLRGKLFINHALASLEKKLGNYDQALNYYEENIGIYQHPDIENSDLEGFNKIGAEYQGKAEIYKEKGNYRLAVEQALEALRFFEEIGHTRRIGNALQELGVIEYRRKHYKEAIDYSKRAYDIFADHDYHEYRGQTAIDLGTAYMAIENYDLALEQFEDALQIGREHKFIDVEAAALAKLGIANRYIGNYRASENFLNQALKLHDGSGFRKEKAEDLNELASLALEMGNSQSAVTRTTEAIALSEQLGSLPELSNSYLIRSIAREAQGNKDLSLRDYKQHSLLKDSIFNTTKSQQIEELRTIYDTEKKEQQIVLQEKEIDLLEQKAEITRLQQILLGGALLLSLLGFYGIRQKLKRNKAEKEKVDAELAFKKKELTTHALHLARKNETLESLKQKAKELKANENSNGGYQQLIRTINFDLQDDNNWENFARYFEEVHKDFNSNVKSKFPQVTSNELRLMALLKMNLSSKQIANILNISQEGIKKARYRLRKKLDISSEESLQDMVLSL</sequence>
<feature type="domain" description="HTH luxR-type" evidence="4">
    <location>
        <begin position="564"/>
        <end position="621"/>
    </location>
</feature>
<dbReference type="PANTHER" id="PTHR10098">
    <property type="entry name" value="RAPSYN-RELATED"/>
    <property type="match status" value="1"/>
</dbReference>
<dbReference type="SUPFAM" id="SSF46894">
    <property type="entry name" value="C-terminal effector domain of the bipartite response regulators"/>
    <property type="match status" value="1"/>
</dbReference>
<evidence type="ECO:0000259" key="4">
    <source>
        <dbReference type="SMART" id="SM00421"/>
    </source>
</evidence>
<dbReference type="PROSITE" id="PS50005">
    <property type="entry name" value="TPR"/>
    <property type="match status" value="1"/>
</dbReference>
<dbReference type="InterPro" id="IPR026000">
    <property type="entry name" value="Apc5_dom"/>
</dbReference>
<evidence type="ECO:0000313" key="6">
    <source>
        <dbReference type="Proteomes" id="UP000475249"/>
    </source>
</evidence>
<dbReference type="GO" id="GO:0003677">
    <property type="term" value="F:DNA binding"/>
    <property type="evidence" value="ECO:0007669"/>
    <property type="project" value="InterPro"/>
</dbReference>
<dbReference type="SMART" id="SM00028">
    <property type="entry name" value="TPR"/>
    <property type="match status" value="8"/>
</dbReference>
<name>A0A6L9EBM8_9FLAO</name>
<feature type="repeat" description="TPR" evidence="1">
    <location>
        <begin position="250"/>
        <end position="283"/>
    </location>
</feature>
<dbReference type="InterPro" id="IPR000792">
    <property type="entry name" value="Tscrpt_reg_LuxR_C"/>
</dbReference>
<feature type="coiled-coil region" evidence="2">
    <location>
        <begin position="421"/>
        <end position="522"/>
    </location>
</feature>
<feature type="signal peptide" evidence="3">
    <location>
        <begin position="1"/>
        <end position="21"/>
    </location>
</feature>
<keyword evidence="3" id="KW-0732">Signal</keyword>
<organism evidence="5 6">
    <name type="scientific">Poritiphilus flavus</name>
    <dbReference type="NCBI Taxonomy" id="2697053"/>
    <lineage>
        <taxon>Bacteria</taxon>
        <taxon>Pseudomonadati</taxon>
        <taxon>Bacteroidota</taxon>
        <taxon>Flavobacteriia</taxon>
        <taxon>Flavobacteriales</taxon>
        <taxon>Flavobacteriaceae</taxon>
        <taxon>Poritiphilus</taxon>
    </lineage>
</organism>
<evidence type="ECO:0000256" key="1">
    <source>
        <dbReference type="PROSITE-ProRule" id="PRU00339"/>
    </source>
</evidence>
<dbReference type="InterPro" id="IPR036388">
    <property type="entry name" value="WH-like_DNA-bd_sf"/>
</dbReference>
<keyword evidence="1" id="KW-0802">TPR repeat</keyword>
<dbReference type="EMBL" id="WXYO01000003">
    <property type="protein sequence ID" value="NAS12012.1"/>
    <property type="molecule type" value="Genomic_DNA"/>
</dbReference>
<keyword evidence="6" id="KW-1185">Reference proteome</keyword>